<evidence type="ECO:0000256" key="1">
    <source>
        <dbReference type="SAM" id="Coils"/>
    </source>
</evidence>
<keyword evidence="3" id="KW-1185">Reference proteome</keyword>
<reference evidence="2 3" key="1">
    <citation type="journal article" date="2004" name="Emerg. Infect. Dis.">
        <title>Amoebae-resisting bacteria isolated from human nasal swabs by amoebal coculture.</title>
        <authorList>
            <person name="Greub G."/>
            <person name="La Scola B."/>
            <person name="Raoult D."/>
        </authorList>
    </citation>
    <scope>NUCLEOTIDE SEQUENCE [LARGE SCALE GENOMIC DNA]</scope>
    <source>
        <strain evidence="2 3">CCUG 51329</strain>
    </source>
</reference>
<accession>A0A3D9ALW1</accession>
<protein>
    <submittedName>
        <fullName evidence="2">Uncharacterized protein</fullName>
    </submittedName>
</protein>
<comment type="caution">
    <text evidence="2">The sequence shown here is derived from an EMBL/GenBank/DDBJ whole genome shotgun (WGS) entry which is preliminary data.</text>
</comment>
<keyword evidence="1" id="KW-0175">Coiled coil</keyword>
<dbReference type="EMBL" id="QNVU01000052">
    <property type="protein sequence ID" value="REC41976.1"/>
    <property type="molecule type" value="Genomic_DNA"/>
</dbReference>
<organism evidence="2 3">
    <name type="scientific">Candidatus Chryseobacterium massiliense</name>
    <dbReference type="NCBI Taxonomy" id="204089"/>
    <lineage>
        <taxon>Bacteria</taxon>
        <taxon>Pseudomonadati</taxon>
        <taxon>Bacteroidota</taxon>
        <taxon>Flavobacteriia</taxon>
        <taxon>Flavobacteriales</taxon>
        <taxon>Weeksellaceae</taxon>
        <taxon>Chryseobacterium group</taxon>
        <taxon>Chryseobacterium</taxon>
    </lineage>
</organism>
<sequence length="261" mass="31519">MNQELQETINRWKTYLQKIEQRFEESLQQAEETCKDLLIESNYDYYEVMKTWMAIKSQINDISKGITQTWEQKVYPQLSLHTHLDLQKELHESNFTYFLLIRLEQFERNLKADLSQTFYNHVIQLANQRFSCTQCHSPLAIQSNVFRAHYVTCNYCQATNTFTPDTKYAQIGGNIIDNIVAKKCEPLYQKMQVSLANIQNQRPPIAEQFWEKYKSDYFNYYETFFIERMKLNHDAKDRFDADLQRKKTEYEHYEKLHKKTY</sequence>
<proteinExistence type="predicted"/>
<dbReference type="RefSeq" id="WP_116099809.1">
    <property type="nucleotide sequence ID" value="NZ_QNVU01000052.1"/>
</dbReference>
<feature type="coiled-coil region" evidence="1">
    <location>
        <begin position="2"/>
        <end position="40"/>
    </location>
</feature>
<evidence type="ECO:0000313" key="3">
    <source>
        <dbReference type="Proteomes" id="UP000256924"/>
    </source>
</evidence>
<gene>
    <name evidence="2" type="ORF">DRF68_18170</name>
</gene>
<dbReference type="AlphaFoldDB" id="A0A3D9ALW1"/>
<name>A0A3D9ALW1_9FLAO</name>
<evidence type="ECO:0000313" key="2">
    <source>
        <dbReference type="EMBL" id="REC41976.1"/>
    </source>
</evidence>
<dbReference type="Proteomes" id="UP000256924">
    <property type="component" value="Unassembled WGS sequence"/>
</dbReference>